<evidence type="ECO:0000313" key="2">
    <source>
        <dbReference type="Proteomes" id="UP000295096"/>
    </source>
</evidence>
<name>A0A4R5PT89_9PROT</name>
<dbReference type="AlphaFoldDB" id="A0A4R5PT89"/>
<feature type="non-terminal residue" evidence="1">
    <location>
        <position position="1"/>
    </location>
</feature>
<gene>
    <name evidence="1" type="ORF">E2C06_37145</name>
</gene>
<organism evidence="1 2">
    <name type="scientific">Dankookia rubra</name>
    <dbReference type="NCBI Taxonomy" id="1442381"/>
    <lineage>
        <taxon>Bacteria</taxon>
        <taxon>Pseudomonadati</taxon>
        <taxon>Pseudomonadota</taxon>
        <taxon>Alphaproteobacteria</taxon>
        <taxon>Acetobacterales</taxon>
        <taxon>Roseomonadaceae</taxon>
        <taxon>Dankookia</taxon>
    </lineage>
</organism>
<dbReference type="OrthoDB" id="3238779at2"/>
<protein>
    <submittedName>
        <fullName evidence="1">Transposase</fullName>
    </submittedName>
</protein>
<evidence type="ECO:0000313" key="1">
    <source>
        <dbReference type="EMBL" id="TDH48550.1"/>
    </source>
</evidence>
<dbReference type="Proteomes" id="UP000295096">
    <property type="component" value="Unassembled WGS sequence"/>
</dbReference>
<accession>A0A4R5PT89</accession>
<proteinExistence type="predicted"/>
<keyword evidence="2" id="KW-1185">Reference proteome</keyword>
<sequence length="33" mass="3805">QTEGQVGKLKMLKRQTFGRSSFDLLRRRVLLAA</sequence>
<reference evidence="1 2" key="1">
    <citation type="journal article" date="2016" name="J. Microbiol.">
        <title>Dankookia rubra gen. nov., sp. nov., an alphaproteobacterium isolated from sediment of a shallow stream.</title>
        <authorList>
            <person name="Kim W.H."/>
            <person name="Kim D.H."/>
            <person name="Kang K."/>
            <person name="Ahn T.Y."/>
        </authorList>
    </citation>
    <scope>NUCLEOTIDE SEQUENCE [LARGE SCALE GENOMIC DNA]</scope>
    <source>
        <strain evidence="1 2">JCM30602</strain>
    </source>
</reference>
<comment type="caution">
    <text evidence="1">The sequence shown here is derived from an EMBL/GenBank/DDBJ whole genome shotgun (WGS) entry which is preliminary data.</text>
</comment>
<dbReference type="EMBL" id="SMSJ01000413">
    <property type="protein sequence ID" value="TDH48550.1"/>
    <property type="molecule type" value="Genomic_DNA"/>
</dbReference>